<dbReference type="Gene3D" id="2.40.50.1020">
    <property type="entry name" value="LytTr DNA-binding domain"/>
    <property type="match status" value="1"/>
</dbReference>
<dbReference type="Proteomes" id="UP000076563">
    <property type="component" value="Unassembled WGS sequence"/>
</dbReference>
<proteinExistence type="predicted"/>
<dbReference type="EMBL" id="LQRA01000024">
    <property type="protein sequence ID" value="KZE83532.1"/>
    <property type="molecule type" value="Genomic_DNA"/>
</dbReference>
<reference evidence="4" key="1">
    <citation type="submission" date="2016-01" db="EMBL/GenBank/DDBJ databases">
        <title>Draft genome of Chromobacterium sp. F49.</title>
        <authorList>
            <person name="Hong K.W."/>
        </authorList>
    </citation>
    <scope>NUCLEOTIDE SEQUENCE [LARGE SCALE GENOMIC DNA]</scope>
    <source>
        <strain evidence="4">M63</strain>
    </source>
</reference>
<comment type="caution">
    <text evidence="2">The sequence shown here is derived from an EMBL/GenBank/DDBJ whole genome shotgun (WGS) entry which is preliminary data.</text>
</comment>
<feature type="domain" description="HTH LytTR-type" evidence="1">
    <location>
        <begin position="8"/>
        <end position="107"/>
    </location>
</feature>
<protein>
    <recommendedName>
        <fullName evidence="1">HTH LytTR-type domain-containing protein</fullName>
    </recommendedName>
</protein>
<reference evidence="2" key="2">
    <citation type="submission" date="2016-01" db="EMBL/GenBank/DDBJ databases">
        <authorList>
            <person name="McClelland M."/>
            <person name="Jain A."/>
            <person name="Saraogi P."/>
            <person name="Mendelson R."/>
            <person name="Westerman R."/>
            <person name="SanMiguel P."/>
            <person name="Csonka L."/>
        </authorList>
    </citation>
    <scope>NUCLEOTIDE SEQUENCE</scope>
    <source>
        <strain evidence="2">M63</strain>
    </source>
</reference>
<dbReference type="SMART" id="SM00850">
    <property type="entry name" value="LytTR"/>
    <property type="match status" value="1"/>
</dbReference>
<dbReference type="EMBL" id="PYHP01000022">
    <property type="protein sequence ID" value="PUA39514.1"/>
    <property type="molecule type" value="Genomic_DNA"/>
</dbReference>
<dbReference type="Proteomes" id="UP000244184">
    <property type="component" value="Unassembled WGS sequence"/>
</dbReference>
<reference evidence="3 5" key="3">
    <citation type="submission" date="2018-03" db="EMBL/GenBank/DDBJ databases">
        <title>Genome sequence of Paenibacillus elgii strain AC13 an antimicrobial compound producing bacteria.</title>
        <authorList>
            <person name="Kurokawa A.S."/>
            <person name="Araujo J.F."/>
            <person name="Costa R.A."/>
            <person name="Ortega D.B."/>
            <person name="Pires A.S."/>
            <person name="Pappas G.J.Jr."/>
            <person name="Franco O.L."/>
            <person name="Barreto C."/>
            <person name="Magalhaes B.S."/>
            <person name="Kruger R.H."/>
        </authorList>
    </citation>
    <scope>NUCLEOTIDE SEQUENCE [LARGE SCALE GENOMIC DNA]</scope>
    <source>
        <strain evidence="3 5">AC13</strain>
    </source>
</reference>
<accession>A0A164AC03</accession>
<dbReference type="AlphaFoldDB" id="A0A164AC03"/>
<evidence type="ECO:0000259" key="1">
    <source>
        <dbReference type="SMART" id="SM00850"/>
    </source>
</evidence>
<keyword evidence="4" id="KW-1185">Reference proteome</keyword>
<dbReference type="RefSeq" id="WP_063178201.1">
    <property type="nucleotide sequence ID" value="NZ_CP121215.1"/>
</dbReference>
<evidence type="ECO:0000313" key="3">
    <source>
        <dbReference type="EMBL" id="PUA39514.1"/>
    </source>
</evidence>
<gene>
    <name evidence="2" type="ORF">AV654_08125</name>
    <name evidence="3" type="ORF">C8Z91_08795</name>
</gene>
<evidence type="ECO:0000313" key="4">
    <source>
        <dbReference type="Proteomes" id="UP000076563"/>
    </source>
</evidence>
<dbReference type="InterPro" id="IPR007492">
    <property type="entry name" value="LytTR_DNA-bd_dom"/>
</dbReference>
<dbReference type="STRING" id="1007103.GCA_000213315_05937"/>
<dbReference type="GO" id="GO:0003677">
    <property type="term" value="F:DNA binding"/>
    <property type="evidence" value="ECO:0007669"/>
    <property type="project" value="InterPro"/>
</dbReference>
<dbReference type="Pfam" id="PF04397">
    <property type="entry name" value="LytTR"/>
    <property type="match status" value="1"/>
</dbReference>
<evidence type="ECO:0000313" key="2">
    <source>
        <dbReference type="EMBL" id="KZE83532.1"/>
    </source>
</evidence>
<evidence type="ECO:0000313" key="5">
    <source>
        <dbReference type="Proteomes" id="UP000244184"/>
    </source>
</evidence>
<name>A0A164AC03_9BACL</name>
<organism evidence="2 4">
    <name type="scientific">Paenibacillus elgii</name>
    <dbReference type="NCBI Taxonomy" id="189691"/>
    <lineage>
        <taxon>Bacteria</taxon>
        <taxon>Bacillati</taxon>
        <taxon>Bacillota</taxon>
        <taxon>Bacilli</taxon>
        <taxon>Bacillales</taxon>
        <taxon>Paenibacillaceae</taxon>
        <taxon>Paenibacillus</taxon>
    </lineage>
</organism>
<dbReference type="OrthoDB" id="2665132at2"/>
<sequence>MRVLREDGSGYELDDDEIVFFTTHNNVISVHTRTERYIVPTTLDQLSKAYQDLSFDKVDRSYSVRMDRIAGYHAVRKAVYFEEETTDHTKYAPVSEPNMKKVLKHLEKKKDQP</sequence>